<accession>A0A9P6W0F4</accession>
<evidence type="ECO:0000256" key="2">
    <source>
        <dbReference type="SAM" id="SignalP"/>
    </source>
</evidence>
<dbReference type="AlphaFoldDB" id="A0A9P6W0F4"/>
<evidence type="ECO:0000313" key="3">
    <source>
        <dbReference type="EMBL" id="KAG0660257.1"/>
    </source>
</evidence>
<gene>
    <name evidence="3" type="ORF">C6P46_004711</name>
</gene>
<dbReference type="OrthoDB" id="10370839at2759"/>
<dbReference type="EMBL" id="PUHQ01000046">
    <property type="protein sequence ID" value="KAG0660257.1"/>
    <property type="molecule type" value="Genomic_DNA"/>
</dbReference>
<sequence>MDAMLLVATSFVAGVVAHAVWQTHRGVSEIRKSHDQHKGDNSSEHAELDLMLSIPPASAETPSRSISLPPSPALPPLLTPTSAPSASLSIPTDVPLTHPYPPPSPLDGGSGLNGGTPSPHVHTPGVLLTPPPEAWIAYPEGTITKAGATDTWGEAVDHIEGHEGEHI</sequence>
<reference evidence="3 4" key="1">
    <citation type="submission" date="2020-11" db="EMBL/GenBank/DDBJ databases">
        <title>Kefir isolates.</title>
        <authorList>
            <person name="Marcisauskas S."/>
            <person name="Kim Y."/>
            <person name="Blasche S."/>
        </authorList>
    </citation>
    <scope>NUCLEOTIDE SEQUENCE [LARGE SCALE GENOMIC DNA]</scope>
    <source>
        <strain evidence="3 4">KR</strain>
    </source>
</reference>
<comment type="caution">
    <text evidence="3">The sequence shown here is derived from an EMBL/GenBank/DDBJ whole genome shotgun (WGS) entry which is preliminary data.</text>
</comment>
<feature type="compositionally biased region" description="Pro residues" evidence="1">
    <location>
        <begin position="69"/>
        <end position="78"/>
    </location>
</feature>
<feature type="signal peptide" evidence="2">
    <location>
        <begin position="1"/>
        <end position="17"/>
    </location>
</feature>
<protein>
    <submittedName>
        <fullName evidence="3">Uncharacterized protein</fullName>
    </submittedName>
</protein>
<keyword evidence="2" id="KW-0732">Signal</keyword>
<evidence type="ECO:0000313" key="4">
    <source>
        <dbReference type="Proteomes" id="UP000777482"/>
    </source>
</evidence>
<proteinExistence type="predicted"/>
<name>A0A9P6W0F4_RHOMI</name>
<evidence type="ECO:0000256" key="1">
    <source>
        <dbReference type="SAM" id="MobiDB-lite"/>
    </source>
</evidence>
<organism evidence="3 4">
    <name type="scientific">Rhodotorula mucilaginosa</name>
    <name type="common">Yeast</name>
    <name type="synonym">Rhodotorula rubra</name>
    <dbReference type="NCBI Taxonomy" id="5537"/>
    <lineage>
        <taxon>Eukaryota</taxon>
        <taxon>Fungi</taxon>
        <taxon>Dikarya</taxon>
        <taxon>Basidiomycota</taxon>
        <taxon>Pucciniomycotina</taxon>
        <taxon>Microbotryomycetes</taxon>
        <taxon>Sporidiobolales</taxon>
        <taxon>Sporidiobolaceae</taxon>
        <taxon>Rhodotorula</taxon>
    </lineage>
</organism>
<feature type="region of interest" description="Disordered" evidence="1">
    <location>
        <begin position="57"/>
        <end position="127"/>
    </location>
</feature>
<keyword evidence="4" id="KW-1185">Reference proteome</keyword>
<feature type="chain" id="PRO_5040224539" evidence="2">
    <location>
        <begin position="18"/>
        <end position="167"/>
    </location>
</feature>
<feature type="compositionally biased region" description="Low complexity" evidence="1">
    <location>
        <begin position="79"/>
        <end position="97"/>
    </location>
</feature>
<dbReference type="Proteomes" id="UP000777482">
    <property type="component" value="Unassembled WGS sequence"/>
</dbReference>